<gene>
    <name evidence="1" type="ORF">CEXT_450711</name>
</gene>
<protein>
    <submittedName>
        <fullName evidence="1">Uncharacterized protein</fullName>
    </submittedName>
</protein>
<accession>A0AAV4T049</accession>
<dbReference type="EMBL" id="BPLR01010553">
    <property type="protein sequence ID" value="GIY40073.1"/>
    <property type="molecule type" value="Genomic_DNA"/>
</dbReference>
<evidence type="ECO:0000313" key="2">
    <source>
        <dbReference type="Proteomes" id="UP001054945"/>
    </source>
</evidence>
<comment type="caution">
    <text evidence="1">The sequence shown here is derived from an EMBL/GenBank/DDBJ whole genome shotgun (WGS) entry which is preliminary data.</text>
</comment>
<proteinExistence type="predicted"/>
<sequence length="168" mass="19701">MDGLVFRHSTLFRQESLWNLHSEKKSLLPTQRDLLSVRKSKKKDSVSLHKNNTHDDYQIDNMKHFLFSVTVFHHYFLQQFGTVYAIYQQVLDLYISFPEKEHLYSTVFMPFFIARSNCGRSVSVRSCFLTRRTLLGPLMYGGGDGLLIYVSEVCGVFWERWSVICSKN</sequence>
<reference evidence="1 2" key="1">
    <citation type="submission" date="2021-06" db="EMBL/GenBank/DDBJ databases">
        <title>Caerostris extrusa draft genome.</title>
        <authorList>
            <person name="Kono N."/>
            <person name="Arakawa K."/>
        </authorList>
    </citation>
    <scope>NUCLEOTIDE SEQUENCE [LARGE SCALE GENOMIC DNA]</scope>
</reference>
<name>A0AAV4T049_CAEEX</name>
<keyword evidence="2" id="KW-1185">Reference proteome</keyword>
<dbReference type="Proteomes" id="UP001054945">
    <property type="component" value="Unassembled WGS sequence"/>
</dbReference>
<dbReference type="AlphaFoldDB" id="A0AAV4T049"/>
<evidence type="ECO:0000313" key="1">
    <source>
        <dbReference type="EMBL" id="GIY40073.1"/>
    </source>
</evidence>
<organism evidence="1 2">
    <name type="scientific">Caerostris extrusa</name>
    <name type="common">Bark spider</name>
    <name type="synonym">Caerostris bankana</name>
    <dbReference type="NCBI Taxonomy" id="172846"/>
    <lineage>
        <taxon>Eukaryota</taxon>
        <taxon>Metazoa</taxon>
        <taxon>Ecdysozoa</taxon>
        <taxon>Arthropoda</taxon>
        <taxon>Chelicerata</taxon>
        <taxon>Arachnida</taxon>
        <taxon>Araneae</taxon>
        <taxon>Araneomorphae</taxon>
        <taxon>Entelegynae</taxon>
        <taxon>Araneoidea</taxon>
        <taxon>Araneidae</taxon>
        <taxon>Caerostris</taxon>
    </lineage>
</organism>